<evidence type="ECO:0000256" key="1">
    <source>
        <dbReference type="ARBA" id="ARBA00022448"/>
    </source>
</evidence>
<keyword evidence="3 6" id="KW-0067">ATP-binding</keyword>
<dbReference type="InterPro" id="IPR017871">
    <property type="entry name" value="ABC_transporter-like_CS"/>
</dbReference>
<feature type="domain" description="ABC transporter" evidence="5">
    <location>
        <begin position="20"/>
        <end position="253"/>
    </location>
</feature>
<proteinExistence type="predicted"/>
<keyword evidence="7" id="KW-1185">Reference proteome</keyword>
<evidence type="ECO:0000256" key="3">
    <source>
        <dbReference type="ARBA" id="ARBA00022840"/>
    </source>
</evidence>
<dbReference type="NCBIfam" id="NF010068">
    <property type="entry name" value="PRK13548.1"/>
    <property type="match status" value="1"/>
</dbReference>
<evidence type="ECO:0000259" key="5">
    <source>
        <dbReference type="PROSITE" id="PS50893"/>
    </source>
</evidence>
<dbReference type="PANTHER" id="PTHR42794:SF1">
    <property type="entry name" value="HEMIN IMPORT ATP-BINDING PROTEIN HMUV"/>
    <property type="match status" value="1"/>
</dbReference>
<dbReference type="SMART" id="SM00382">
    <property type="entry name" value="AAA"/>
    <property type="match status" value="1"/>
</dbReference>
<dbReference type="EMBL" id="WLZY01000003">
    <property type="protein sequence ID" value="NDL57778.1"/>
    <property type="molecule type" value="Genomic_DNA"/>
</dbReference>
<gene>
    <name evidence="6" type="ORF">F7O44_11895</name>
</gene>
<dbReference type="PANTHER" id="PTHR42794">
    <property type="entry name" value="HEMIN IMPORT ATP-BINDING PROTEIN HMUV"/>
    <property type="match status" value="1"/>
</dbReference>
<dbReference type="GO" id="GO:0005524">
    <property type="term" value="F:ATP binding"/>
    <property type="evidence" value="ECO:0007669"/>
    <property type="project" value="UniProtKB-KW"/>
</dbReference>
<dbReference type="AlphaFoldDB" id="A0A7K3M5R3"/>
<accession>A0A7K3M5R3</accession>
<keyword evidence="1" id="KW-0813">Transport</keyword>
<dbReference type="Pfam" id="PF00005">
    <property type="entry name" value="ABC_tran"/>
    <property type="match status" value="1"/>
</dbReference>
<comment type="caution">
    <text evidence="6">The sequence shown here is derived from an EMBL/GenBank/DDBJ whole genome shotgun (WGS) entry which is preliminary data.</text>
</comment>
<dbReference type="Gene3D" id="3.40.50.300">
    <property type="entry name" value="P-loop containing nucleotide triphosphate hydrolases"/>
    <property type="match status" value="1"/>
</dbReference>
<keyword evidence="4" id="KW-1278">Translocase</keyword>
<dbReference type="InterPro" id="IPR003593">
    <property type="entry name" value="AAA+_ATPase"/>
</dbReference>
<dbReference type="PROSITE" id="PS50893">
    <property type="entry name" value="ABC_TRANSPORTER_2"/>
    <property type="match status" value="1"/>
</dbReference>
<evidence type="ECO:0000313" key="7">
    <source>
        <dbReference type="Proteomes" id="UP000460435"/>
    </source>
</evidence>
<name>A0A7K3M5R3_9ACTN</name>
<dbReference type="GO" id="GO:0016887">
    <property type="term" value="F:ATP hydrolysis activity"/>
    <property type="evidence" value="ECO:0007669"/>
    <property type="project" value="InterPro"/>
</dbReference>
<evidence type="ECO:0000313" key="6">
    <source>
        <dbReference type="EMBL" id="NDL57778.1"/>
    </source>
</evidence>
<keyword evidence="2" id="KW-0547">Nucleotide-binding</keyword>
<evidence type="ECO:0000256" key="4">
    <source>
        <dbReference type="ARBA" id="ARBA00022967"/>
    </source>
</evidence>
<dbReference type="FunFam" id="3.40.50.300:FF:000134">
    <property type="entry name" value="Iron-enterobactin ABC transporter ATP-binding protein"/>
    <property type="match status" value="1"/>
</dbReference>
<evidence type="ECO:0000256" key="2">
    <source>
        <dbReference type="ARBA" id="ARBA00022741"/>
    </source>
</evidence>
<dbReference type="CDD" id="cd03214">
    <property type="entry name" value="ABC_Iron-Siderophores_B12_Hemin"/>
    <property type="match status" value="1"/>
</dbReference>
<sequence length="275" mass="29355">MSWRRSSRLPGRLSPGLPAISAQAVGVRFGGVPILREVSLEVYTGEVVALVGPNGAGKSTLLSVLTGDVIPDEGTAELFGRVVQHWTPTESGMRRSVLLQQITLSFPFTVAEVVAMGRAPWSGTSLEDDDEKAVLEAMAATDVESFATRRFGSLSGGERARVALARVLAQRTQVILLDEPTAALDLHHQELVLEVARDRAAAGDAVVVVLHDLNLAAAYADRVAVLSQGRMAAQGRPGDVFSSELLSDVYKHDVEVLEHPDAATPIILPRRGGLR</sequence>
<reference evidence="6 7" key="1">
    <citation type="submission" date="2019-11" db="EMBL/GenBank/DDBJ databases">
        <authorList>
            <person name="Li X.-J."/>
            <person name="Feng X.-M."/>
        </authorList>
    </citation>
    <scope>NUCLEOTIDE SEQUENCE [LARGE SCALE GENOMIC DNA]</scope>
    <source>
        <strain evidence="6 7">XMNu-373</strain>
    </source>
</reference>
<dbReference type="PROSITE" id="PS00211">
    <property type="entry name" value="ABC_TRANSPORTER_1"/>
    <property type="match status" value="1"/>
</dbReference>
<dbReference type="InterPro" id="IPR027417">
    <property type="entry name" value="P-loop_NTPase"/>
</dbReference>
<dbReference type="InterPro" id="IPR003439">
    <property type="entry name" value="ABC_transporter-like_ATP-bd"/>
</dbReference>
<dbReference type="Proteomes" id="UP000460435">
    <property type="component" value="Unassembled WGS sequence"/>
</dbReference>
<organism evidence="6 7">
    <name type="scientific">Phytoactinopolyspora mesophila</name>
    <dbReference type="NCBI Taxonomy" id="2650750"/>
    <lineage>
        <taxon>Bacteria</taxon>
        <taxon>Bacillati</taxon>
        <taxon>Actinomycetota</taxon>
        <taxon>Actinomycetes</taxon>
        <taxon>Jiangellales</taxon>
        <taxon>Jiangellaceae</taxon>
        <taxon>Phytoactinopolyspora</taxon>
    </lineage>
</organism>
<dbReference type="SUPFAM" id="SSF52540">
    <property type="entry name" value="P-loop containing nucleoside triphosphate hydrolases"/>
    <property type="match status" value="1"/>
</dbReference>
<protein>
    <submittedName>
        <fullName evidence="6">Heme ABC transporter ATP-binding protein</fullName>
    </submittedName>
</protein>